<accession>A0A6M4JI49</accession>
<dbReference type="OrthoDB" id="2990352at2"/>
<name>A0A6M4JI49_BACSU</name>
<organism evidence="2">
    <name type="scientific">Bacillus subtilis (strain 168)</name>
    <dbReference type="NCBI Taxonomy" id="224308"/>
    <lineage>
        <taxon>Bacteria</taxon>
        <taxon>Bacillati</taxon>
        <taxon>Bacillota</taxon>
        <taxon>Bacilli</taxon>
        <taxon>Bacillales</taxon>
        <taxon>Bacillaceae</taxon>
        <taxon>Bacillus</taxon>
    </lineage>
</organism>
<evidence type="ECO:0008006" key="3">
    <source>
        <dbReference type="Google" id="ProtNLM"/>
    </source>
</evidence>
<evidence type="ECO:0000313" key="2">
    <source>
        <dbReference type="EMBL" id="QJP88811.1"/>
    </source>
</evidence>
<keyword evidence="1" id="KW-1133">Transmembrane helix</keyword>
<dbReference type="RefSeq" id="WP_004399323.1">
    <property type="nucleotide sequence ID" value="NC_000964.3"/>
</dbReference>
<dbReference type="KEGG" id="bsu:BSU20890"/>
<dbReference type="InterPro" id="IPR025982">
    <property type="entry name" value="SieB"/>
</dbReference>
<feature type="transmembrane region" description="Helical" evidence="1">
    <location>
        <begin position="21"/>
        <end position="37"/>
    </location>
</feature>
<sequence>MSDQNEKSPSWVGDIIKLSPKYLLGLAVFSGIGLWLGNVGLGKTLGIKDAINSYKLYLGLVFLASTSFILSHFIWWISLGIKNKIDQKYSYKLQKERLRNLNRREKQILSPYIFDDVRSVELSITDGTAQELEHLKIIYRSSNISNRGSYFAYNIQPWARGYLTKNKHLLHESIDHIL</sequence>
<feature type="transmembrane region" description="Helical" evidence="1">
    <location>
        <begin position="57"/>
        <end position="79"/>
    </location>
</feature>
<gene>
    <name evidence="2" type="ORF">HIR78_12625</name>
</gene>
<reference evidence="2" key="1">
    <citation type="submission" date="2020-04" db="EMBL/GenBank/DDBJ databases">
        <title>Phage recombination drives evolution of spore-forming Bacilli.</title>
        <authorList>
            <person name="Dragos A."/>
            <person name="Kovacs A.T."/>
        </authorList>
    </citation>
    <scope>NUCLEOTIDE SEQUENCE</scope>
    <source>
        <strain evidence="2">168</strain>
    </source>
</reference>
<evidence type="ECO:0000256" key="1">
    <source>
        <dbReference type="SAM" id="Phobius"/>
    </source>
</evidence>
<protein>
    <recommendedName>
        <fullName evidence="3">Superinfection exclusion protein B</fullName>
    </recommendedName>
</protein>
<keyword evidence="1" id="KW-0812">Transmembrane</keyword>
<keyword evidence="1" id="KW-0472">Membrane</keyword>
<dbReference type="EMBL" id="CP052842">
    <property type="protein sequence ID" value="QJP88811.1"/>
    <property type="molecule type" value="Genomic_DNA"/>
</dbReference>
<proteinExistence type="predicted"/>
<dbReference type="Pfam" id="PF14163">
    <property type="entry name" value="SieB"/>
    <property type="match status" value="1"/>
</dbReference>
<dbReference type="AlphaFoldDB" id="A0A6M4JI49"/>